<evidence type="ECO:0000313" key="1">
    <source>
        <dbReference type="EMBL" id="HIH08980.1"/>
    </source>
</evidence>
<evidence type="ECO:0000313" key="2">
    <source>
        <dbReference type="EMBL" id="MBS3059195.1"/>
    </source>
</evidence>
<dbReference type="Proteomes" id="UP000577419">
    <property type="component" value="Unassembled WGS sequence"/>
</dbReference>
<dbReference type="AlphaFoldDB" id="A0A7J4IVZ5"/>
<gene>
    <name evidence="1" type="ORF">HA237_06515</name>
    <name evidence="2" type="ORF">J4224_02085</name>
</gene>
<reference evidence="2" key="3">
    <citation type="submission" date="2021-05" db="EMBL/GenBank/DDBJ databases">
        <title>Protein family content uncovers lineage relationships and bacterial pathway maintenance mechanisms in DPANN archaea.</title>
        <authorList>
            <person name="Castelle C.J."/>
            <person name="Meheust R."/>
            <person name="Jaffe A.L."/>
            <person name="Seitz K."/>
            <person name="Gong X."/>
            <person name="Baker B.J."/>
            <person name="Banfield J.F."/>
        </authorList>
    </citation>
    <scope>NUCLEOTIDE SEQUENCE</scope>
    <source>
        <strain evidence="2">RIFCSPHIGHO2_01_FULL_GW2011_AR10_43_9</strain>
    </source>
</reference>
<organism evidence="1 3">
    <name type="scientific">Candidatus Iainarchaeum sp</name>
    <dbReference type="NCBI Taxonomy" id="3101447"/>
    <lineage>
        <taxon>Archaea</taxon>
        <taxon>Candidatus Iainarchaeota</taxon>
        <taxon>Candidatus Iainarchaeia</taxon>
        <taxon>Candidatus Iainarchaeales</taxon>
        <taxon>Candidatus Iainarchaeaceae</taxon>
        <taxon>Candidatus Iainarchaeum</taxon>
    </lineage>
</organism>
<name>A0A7J4IVZ5_9ARCH</name>
<proteinExistence type="predicted"/>
<dbReference type="EMBL" id="DUFG01000033">
    <property type="protein sequence ID" value="HIH08980.1"/>
    <property type="molecule type" value="Genomic_DNA"/>
</dbReference>
<comment type="caution">
    <text evidence="1">The sequence shown here is derived from an EMBL/GenBank/DDBJ whole genome shotgun (WGS) entry which is preliminary data.</text>
</comment>
<sequence length="140" mass="16434">MARPPRKEKTRSRFGATGFRVGNPRKSSIVYKMADLLLELEKFSRNNGRHFSSETIMHYMKEEDLPDEVRKKLAMKWHMPMRSDGFGEIVDTAIKNLRDQVVYPKVGKKEMRVTHAGSWAAEEQRLPPGYRKKIREMERP</sequence>
<reference evidence="3" key="1">
    <citation type="journal article" date="2020" name="bioRxiv">
        <title>A rank-normalized archaeal taxonomy based on genome phylogeny resolves widespread incomplete and uneven classifications.</title>
        <authorList>
            <person name="Rinke C."/>
            <person name="Chuvochina M."/>
            <person name="Mussig A.J."/>
            <person name="Chaumeil P.-A."/>
            <person name="Waite D.W."/>
            <person name="Whitman W.B."/>
            <person name="Parks D.H."/>
            <person name="Hugenholtz P."/>
        </authorList>
    </citation>
    <scope>NUCLEOTIDE SEQUENCE [LARGE SCALE GENOMIC DNA]</scope>
</reference>
<dbReference type="EMBL" id="JAGVWF010000028">
    <property type="protein sequence ID" value="MBS3059195.1"/>
    <property type="molecule type" value="Genomic_DNA"/>
</dbReference>
<evidence type="ECO:0000313" key="3">
    <source>
        <dbReference type="Proteomes" id="UP000577419"/>
    </source>
</evidence>
<protein>
    <submittedName>
        <fullName evidence="1">Uncharacterized protein</fullName>
    </submittedName>
</protein>
<accession>A0A7J4IVZ5</accession>
<dbReference type="Proteomes" id="UP000683213">
    <property type="component" value="Unassembled WGS sequence"/>
</dbReference>
<reference evidence="2" key="2">
    <citation type="submission" date="2021-03" db="EMBL/GenBank/DDBJ databases">
        <authorList>
            <person name="Jaffe A."/>
        </authorList>
    </citation>
    <scope>NUCLEOTIDE SEQUENCE</scope>
    <source>
        <strain evidence="2">RIFCSPHIGHO2_01_FULL_GW2011_AR10_43_9</strain>
    </source>
</reference>